<dbReference type="AlphaFoldDB" id="A0AAE0KWU3"/>
<sequence>MSSLDFCGERLGGCSAPIIDLYALDVLSTIHGHITDKHTTTMVIVCSEHISGLNSSSFHTTMGAHIIGVQQIWSESCVCPTLIDEAPCGEPTYFHAVLQFDTEYIGSVDVMSSVQGASATSHAVIQHSSAPELITSENGTSTLPVTITDATSTDSHAAAYPNLYNMMVARWRQSVETIVVDGSVDNGFGSNPNS</sequence>
<organism evidence="1 2">
    <name type="scientific">Cymbomonas tetramitiformis</name>
    <dbReference type="NCBI Taxonomy" id="36881"/>
    <lineage>
        <taxon>Eukaryota</taxon>
        <taxon>Viridiplantae</taxon>
        <taxon>Chlorophyta</taxon>
        <taxon>Pyramimonadophyceae</taxon>
        <taxon>Pyramimonadales</taxon>
        <taxon>Pyramimonadaceae</taxon>
        <taxon>Cymbomonas</taxon>
    </lineage>
</organism>
<name>A0AAE0KWU3_9CHLO</name>
<evidence type="ECO:0000313" key="1">
    <source>
        <dbReference type="EMBL" id="KAK3263390.1"/>
    </source>
</evidence>
<evidence type="ECO:0000313" key="2">
    <source>
        <dbReference type="Proteomes" id="UP001190700"/>
    </source>
</evidence>
<reference evidence="1 2" key="1">
    <citation type="journal article" date="2015" name="Genome Biol. Evol.">
        <title>Comparative Genomics of a Bacterivorous Green Alga Reveals Evolutionary Causalities and Consequences of Phago-Mixotrophic Mode of Nutrition.</title>
        <authorList>
            <person name="Burns J.A."/>
            <person name="Paasch A."/>
            <person name="Narechania A."/>
            <person name="Kim E."/>
        </authorList>
    </citation>
    <scope>NUCLEOTIDE SEQUENCE [LARGE SCALE GENOMIC DNA]</scope>
    <source>
        <strain evidence="1 2">PLY_AMNH</strain>
    </source>
</reference>
<dbReference type="Proteomes" id="UP001190700">
    <property type="component" value="Unassembled WGS sequence"/>
</dbReference>
<accession>A0AAE0KWU3</accession>
<proteinExistence type="predicted"/>
<dbReference type="EMBL" id="LGRX02015483">
    <property type="protein sequence ID" value="KAK3263390.1"/>
    <property type="molecule type" value="Genomic_DNA"/>
</dbReference>
<gene>
    <name evidence="1" type="ORF">CYMTET_27800</name>
</gene>
<protein>
    <submittedName>
        <fullName evidence="1">Uncharacterized protein</fullName>
    </submittedName>
</protein>
<comment type="caution">
    <text evidence="1">The sequence shown here is derived from an EMBL/GenBank/DDBJ whole genome shotgun (WGS) entry which is preliminary data.</text>
</comment>
<keyword evidence="2" id="KW-1185">Reference proteome</keyword>